<protein>
    <submittedName>
        <fullName evidence="1">Uncharacterized protein</fullName>
    </submittedName>
</protein>
<dbReference type="EMBL" id="LAZR01032609">
    <property type="protein sequence ID" value="KKL50410.1"/>
    <property type="molecule type" value="Genomic_DNA"/>
</dbReference>
<proteinExistence type="predicted"/>
<name>A0A0F9EZJ0_9ZZZZ</name>
<dbReference type="AlphaFoldDB" id="A0A0F9EZJ0"/>
<reference evidence="1" key="1">
    <citation type="journal article" date="2015" name="Nature">
        <title>Complex archaea that bridge the gap between prokaryotes and eukaryotes.</title>
        <authorList>
            <person name="Spang A."/>
            <person name="Saw J.H."/>
            <person name="Jorgensen S.L."/>
            <person name="Zaremba-Niedzwiedzka K."/>
            <person name="Martijn J."/>
            <person name="Lind A.E."/>
            <person name="van Eijk R."/>
            <person name="Schleper C."/>
            <person name="Guy L."/>
            <person name="Ettema T.J."/>
        </authorList>
    </citation>
    <scope>NUCLEOTIDE SEQUENCE</scope>
</reference>
<comment type="caution">
    <text evidence="1">The sequence shown here is derived from an EMBL/GenBank/DDBJ whole genome shotgun (WGS) entry which is preliminary data.</text>
</comment>
<gene>
    <name evidence="1" type="ORF">LCGC14_2305780</name>
</gene>
<sequence length="58" mass="6787">MKIHWAESYDPFTLCGEEVVVILEDTEDEVTDMAPYHFVDEPNACKECRRDIPSDWLP</sequence>
<evidence type="ECO:0000313" key="1">
    <source>
        <dbReference type="EMBL" id="KKL50410.1"/>
    </source>
</evidence>
<organism evidence="1">
    <name type="scientific">marine sediment metagenome</name>
    <dbReference type="NCBI Taxonomy" id="412755"/>
    <lineage>
        <taxon>unclassified sequences</taxon>
        <taxon>metagenomes</taxon>
        <taxon>ecological metagenomes</taxon>
    </lineage>
</organism>
<accession>A0A0F9EZJ0</accession>